<keyword evidence="2" id="KW-0808">Transferase</keyword>
<dbReference type="RefSeq" id="WP_182891702.1">
    <property type="nucleotide sequence ID" value="NZ_JACGZW010000005.1"/>
</dbReference>
<keyword evidence="3" id="KW-1185">Reference proteome</keyword>
<proteinExistence type="predicted"/>
<name>A0A7W3ZAX1_9PSEU</name>
<dbReference type="AlphaFoldDB" id="A0A7W3ZAX1"/>
<dbReference type="SUPFAM" id="SSF53271">
    <property type="entry name" value="PRTase-like"/>
    <property type="match status" value="1"/>
</dbReference>
<reference evidence="2 3" key="1">
    <citation type="submission" date="2020-08" db="EMBL/GenBank/DDBJ databases">
        <title>Amycolatopsis sp. nov. DR6-1 isolated from Dendrobium heterocarpum.</title>
        <authorList>
            <person name="Tedsree N."/>
            <person name="Kuncharoen N."/>
            <person name="Likhitwitayawuid K."/>
            <person name="Tanasupawat S."/>
        </authorList>
    </citation>
    <scope>NUCLEOTIDE SEQUENCE [LARGE SCALE GENOMIC DNA]</scope>
    <source>
        <strain evidence="2 3">DR6-1</strain>
    </source>
</reference>
<dbReference type="Gene3D" id="3.30.1310.20">
    <property type="entry name" value="PRTase-like"/>
    <property type="match status" value="1"/>
</dbReference>
<dbReference type="GO" id="GO:0016757">
    <property type="term" value="F:glycosyltransferase activity"/>
    <property type="evidence" value="ECO:0007669"/>
    <property type="project" value="UniProtKB-KW"/>
</dbReference>
<gene>
    <name evidence="2" type="ORF">H4281_15955</name>
</gene>
<dbReference type="Gene3D" id="3.40.50.2020">
    <property type="match status" value="1"/>
</dbReference>
<evidence type="ECO:0000313" key="3">
    <source>
        <dbReference type="Proteomes" id="UP000526734"/>
    </source>
</evidence>
<dbReference type="CDD" id="cd06223">
    <property type="entry name" value="PRTases_typeI"/>
    <property type="match status" value="1"/>
</dbReference>
<dbReference type="InterPro" id="IPR000836">
    <property type="entry name" value="PRTase_dom"/>
</dbReference>
<comment type="caution">
    <text evidence="2">The sequence shown here is derived from an EMBL/GenBank/DDBJ whole genome shotgun (WGS) entry which is preliminary data.</text>
</comment>
<evidence type="ECO:0000313" key="2">
    <source>
        <dbReference type="EMBL" id="MBB1154635.1"/>
    </source>
</evidence>
<sequence>MRPFQNRADAGARLAAALACREWADPVVFGLVRGGLPVAAPVAEELDAPLELLVARKISAPGRPELGLGAVAADGPPFFDRAGLRALGLTPEDVANQVDQARTEARDQVRRYLGNRVPHSPAGHDVVVIDDGVATGGTAIAALRALRSHAPLRLVFAAPVGAPPALDKLTREADEVICLREPEEFHAVGEFYSDFSPTTDDEVLALVPK</sequence>
<keyword evidence="2" id="KW-0328">Glycosyltransferase</keyword>
<protein>
    <submittedName>
        <fullName evidence="2">Phosphoribosyltransferase</fullName>
    </submittedName>
</protein>
<organism evidence="2 3">
    <name type="scientific">Amycolatopsis dendrobii</name>
    <dbReference type="NCBI Taxonomy" id="2760662"/>
    <lineage>
        <taxon>Bacteria</taxon>
        <taxon>Bacillati</taxon>
        <taxon>Actinomycetota</taxon>
        <taxon>Actinomycetes</taxon>
        <taxon>Pseudonocardiales</taxon>
        <taxon>Pseudonocardiaceae</taxon>
        <taxon>Amycolatopsis</taxon>
    </lineage>
</organism>
<dbReference type="InterPro" id="IPR029057">
    <property type="entry name" value="PRTase-like"/>
</dbReference>
<dbReference type="Pfam" id="PF00156">
    <property type="entry name" value="Pribosyltran"/>
    <property type="match status" value="1"/>
</dbReference>
<dbReference type="Proteomes" id="UP000526734">
    <property type="component" value="Unassembled WGS sequence"/>
</dbReference>
<feature type="domain" description="Phosphoribosyltransferase" evidence="1">
    <location>
        <begin position="6"/>
        <end position="167"/>
    </location>
</feature>
<accession>A0A7W3ZAX1</accession>
<dbReference type="EMBL" id="JACGZW010000005">
    <property type="protein sequence ID" value="MBB1154635.1"/>
    <property type="molecule type" value="Genomic_DNA"/>
</dbReference>
<evidence type="ECO:0000259" key="1">
    <source>
        <dbReference type="Pfam" id="PF00156"/>
    </source>
</evidence>